<dbReference type="Pfam" id="PF09527">
    <property type="entry name" value="ATPase_gene1"/>
    <property type="match status" value="1"/>
</dbReference>
<proteinExistence type="predicted"/>
<dbReference type="InterPro" id="IPR032820">
    <property type="entry name" value="ATPase_put"/>
</dbReference>
<dbReference type="EMBL" id="UAUU01000011">
    <property type="protein sequence ID" value="SPZ91677.1"/>
    <property type="molecule type" value="Genomic_DNA"/>
</dbReference>
<dbReference type="Proteomes" id="UP000251241">
    <property type="component" value="Unassembled WGS sequence"/>
</dbReference>
<dbReference type="AlphaFoldDB" id="A0A2X2JBF2"/>
<gene>
    <name evidence="1" type="ORF">NCTC11343_03714</name>
</gene>
<evidence type="ECO:0000313" key="1">
    <source>
        <dbReference type="EMBL" id="SPZ91677.1"/>
    </source>
</evidence>
<name>A0A2X2JBF2_SPHMU</name>
<accession>A0A2X2JBF2</accession>
<protein>
    <submittedName>
        <fullName evidence="1">F0F1-ATPase subunit (ATPase_gene1)</fullName>
    </submittedName>
</protein>
<reference evidence="1 2" key="1">
    <citation type="submission" date="2018-06" db="EMBL/GenBank/DDBJ databases">
        <authorList>
            <consortium name="Pathogen Informatics"/>
            <person name="Doyle S."/>
        </authorList>
    </citation>
    <scope>NUCLEOTIDE SEQUENCE [LARGE SCALE GENOMIC DNA]</scope>
    <source>
        <strain evidence="1 2">NCTC11343</strain>
    </source>
</reference>
<sequence length="71" mass="8414">MEDKKDPNKWLVLTTISTQMVFTIYVFYLLGDWLDGKFHAENQLWMKICTLGGIGFSLYQVIRQVNRLNDR</sequence>
<organism evidence="1 2">
    <name type="scientific">Sphingobacterium multivorum</name>
    <dbReference type="NCBI Taxonomy" id="28454"/>
    <lineage>
        <taxon>Bacteria</taxon>
        <taxon>Pseudomonadati</taxon>
        <taxon>Bacteroidota</taxon>
        <taxon>Sphingobacteriia</taxon>
        <taxon>Sphingobacteriales</taxon>
        <taxon>Sphingobacteriaceae</taxon>
        <taxon>Sphingobacterium</taxon>
    </lineage>
</organism>
<dbReference type="GeneID" id="97183713"/>
<dbReference type="RefSeq" id="WP_112375493.1">
    <property type="nucleotide sequence ID" value="NZ_CP068089.1"/>
</dbReference>
<evidence type="ECO:0000313" key="2">
    <source>
        <dbReference type="Proteomes" id="UP000251241"/>
    </source>
</evidence>